<evidence type="ECO:0000256" key="5">
    <source>
        <dbReference type="ARBA" id="ARBA00022989"/>
    </source>
</evidence>
<dbReference type="Pfam" id="PF00072">
    <property type="entry name" value="Response_reg"/>
    <property type="match status" value="1"/>
</dbReference>
<dbReference type="CDD" id="cd12912">
    <property type="entry name" value="PDC2_MCP_like"/>
    <property type="match status" value="1"/>
</dbReference>
<evidence type="ECO:0000256" key="10">
    <source>
        <dbReference type="PROSITE-ProRule" id="PRU00284"/>
    </source>
</evidence>
<feature type="modified residue" description="4-aspartylphosphate" evidence="9">
    <location>
        <position position="753"/>
    </location>
</feature>
<keyword evidence="9" id="KW-0597">Phosphoprotein</keyword>
<evidence type="ECO:0000256" key="7">
    <source>
        <dbReference type="ARBA" id="ARBA00023224"/>
    </source>
</evidence>
<dbReference type="Gene3D" id="1.10.287.950">
    <property type="entry name" value="Methyl-accepting chemotaxis protein"/>
    <property type="match status" value="1"/>
</dbReference>
<evidence type="ECO:0000256" key="4">
    <source>
        <dbReference type="ARBA" id="ARBA00022692"/>
    </source>
</evidence>
<evidence type="ECO:0000256" key="6">
    <source>
        <dbReference type="ARBA" id="ARBA00023136"/>
    </source>
</evidence>
<comment type="similarity">
    <text evidence="8">Belongs to the methyl-accepting chemotaxis (MCP) protein family.</text>
</comment>
<dbReference type="InterPro" id="IPR029151">
    <property type="entry name" value="Sensor-like_sf"/>
</dbReference>
<protein>
    <submittedName>
        <fullName evidence="15">Methyl-accepting chemotaxis protein</fullName>
    </submittedName>
</protein>
<keyword evidence="2" id="KW-1003">Cell membrane</keyword>
<evidence type="ECO:0000256" key="3">
    <source>
        <dbReference type="ARBA" id="ARBA00022500"/>
    </source>
</evidence>
<feature type="domain" description="HAMP" evidence="14">
    <location>
        <begin position="311"/>
        <end position="363"/>
    </location>
</feature>
<dbReference type="PROSITE" id="PS50885">
    <property type="entry name" value="HAMP"/>
    <property type="match status" value="1"/>
</dbReference>
<dbReference type="GO" id="GO:0006935">
    <property type="term" value="P:chemotaxis"/>
    <property type="evidence" value="ECO:0007669"/>
    <property type="project" value="UniProtKB-KW"/>
</dbReference>
<dbReference type="SUPFAM" id="SSF58104">
    <property type="entry name" value="Methyl-accepting chemotaxis protein (MCP) signaling domain"/>
    <property type="match status" value="1"/>
</dbReference>
<comment type="subcellular location">
    <subcellularLocation>
        <location evidence="1">Cell membrane</location>
        <topology evidence="1">Multi-pass membrane protein</topology>
    </subcellularLocation>
</comment>
<dbReference type="InterPro" id="IPR003660">
    <property type="entry name" value="HAMP_dom"/>
</dbReference>
<dbReference type="SMART" id="SM00304">
    <property type="entry name" value="HAMP"/>
    <property type="match status" value="1"/>
</dbReference>
<feature type="domain" description="Response regulatory" evidence="12">
    <location>
        <begin position="704"/>
        <end position="820"/>
    </location>
</feature>
<dbReference type="Pfam" id="PF00015">
    <property type="entry name" value="MCPsignal"/>
    <property type="match status" value="1"/>
</dbReference>
<dbReference type="GO" id="GO:0000160">
    <property type="term" value="P:phosphorelay signal transduction system"/>
    <property type="evidence" value="ECO:0007669"/>
    <property type="project" value="InterPro"/>
</dbReference>
<dbReference type="Gene3D" id="3.40.50.2300">
    <property type="match status" value="1"/>
</dbReference>
<organism evidence="15">
    <name type="scientific">uncultured bacterium contig00053</name>
    <dbReference type="NCBI Taxonomy" id="1181537"/>
    <lineage>
        <taxon>Bacteria</taxon>
        <taxon>environmental samples</taxon>
    </lineage>
</organism>
<dbReference type="PANTHER" id="PTHR32089">
    <property type="entry name" value="METHYL-ACCEPTING CHEMOTAXIS PROTEIN MCPB"/>
    <property type="match status" value="1"/>
</dbReference>
<dbReference type="Pfam" id="PF02743">
    <property type="entry name" value="dCache_1"/>
    <property type="match status" value="1"/>
</dbReference>
<dbReference type="SMART" id="SM00448">
    <property type="entry name" value="REC"/>
    <property type="match status" value="1"/>
</dbReference>
<dbReference type="CDD" id="cd00156">
    <property type="entry name" value="REC"/>
    <property type="match status" value="1"/>
</dbReference>
<dbReference type="PANTHER" id="PTHR32089:SF112">
    <property type="entry name" value="LYSOZYME-LIKE PROTEIN-RELATED"/>
    <property type="match status" value="1"/>
</dbReference>
<keyword evidence="3" id="KW-0145">Chemotaxis</keyword>
<proteinExistence type="inferred from homology"/>
<accession>A0A806JYW2</accession>
<feature type="transmembrane region" description="Helical" evidence="11">
    <location>
        <begin position="288"/>
        <end position="309"/>
    </location>
</feature>
<evidence type="ECO:0000256" key="1">
    <source>
        <dbReference type="ARBA" id="ARBA00004651"/>
    </source>
</evidence>
<evidence type="ECO:0000313" key="15">
    <source>
        <dbReference type="EMBL" id="AGS51802.1"/>
    </source>
</evidence>
<dbReference type="InterPro" id="IPR033479">
    <property type="entry name" value="dCache_1"/>
</dbReference>
<dbReference type="InterPro" id="IPR011006">
    <property type="entry name" value="CheY-like_superfamily"/>
</dbReference>
<name>A0A806JYW2_9BACT</name>
<dbReference type="EMBL" id="JQ844171">
    <property type="protein sequence ID" value="AGS51802.1"/>
    <property type="molecule type" value="Genomic_DNA"/>
</dbReference>
<dbReference type="GO" id="GO:0005886">
    <property type="term" value="C:plasma membrane"/>
    <property type="evidence" value="ECO:0007669"/>
    <property type="project" value="UniProtKB-SubCell"/>
</dbReference>
<evidence type="ECO:0000259" key="14">
    <source>
        <dbReference type="PROSITE" id="PS50885"/>
    </source>
</evidence>
<evidence type="ECO:0000259" key="13">
    <source>
        <dbReference type="PROSITE" id="PS50111"/>
    </source>
</evidence>
<dbReference type="Pfam" id="PF00672">
    <property type="entry name" value="HAMP"/>
    <property type="match status" value="1"/>
</dbReference>
<dbReference type="CDD" id="cd12913">
    <property type="entry name" value="PDC1_MCP_like"/>
    <property type="match status" value="1"/>
</dbReference>
<feature type="transmembrane region" description="Helical" evidence="11">
    <location>
        <begin position="15"/>
        <end position="37"/>
    </location>
</feature>
<evidence type="ECO:0000259" key="12">
    <source>
        <dbReference type="PROSITE" id="PS50110"/>
    </source>
</evidence>
<dbReference type="InterPro" id="IPR004089">
    <property type="entry name" value="MCPsignal_dom"/>
</dbReference>
<evidence type="ECO:0000256" key="2">
    <source>
        <dbReference type="ARBA" id="ARBA00022475"/>
    </source>
</evidence>
<reference evidence="15" key="1">
    <citation type="submission" date="2012-03" db="EMBL/GenBank/DDBJ databases">
        <title>Functional metagenomics reveals considerable lignocellulase gene clusters in the gut microbiome of a wood-feeding higher termite.</title>
        <authorList>
            <person name="Liu N."/>
        </authorList>
    </citation>
    <scope>NUCLEOTIDE SEQUENCE</scope>
</reference>
<keyword evidence="5 11" id="KW-1133">Transmembrane helix</keyword>
<keyword evidence="6 11" id="KW-0472">Membrane</keyword>
<dbReference type="AlphaFoldDB" id="A0A806JYW2"/>
<feature type="domain" description="Methyl-accepting transducer" evidence="13">
    <location>
        <begin position="410"/>
        <end position="632"/>
    </location>
</feature>
<dbReference type="Gene3D" id="6.10.340.10">
    <property type="match status" value="1"/>
</dbReference>
<evidence type="ECO:0000256" key="11">
    <source>
        <dbReference type="SAM" id="Phobius"/>
    </source>
</evidence>
<evidence type="ECO:0000256" key="9">
    <source>
        <dbReference type="PROSITE-ProRule" id="PRU00169"/>
    </source>
</evidence>
<keyword evidence="7 10" id="KW-0807">Transducer</keyword>
<dbReference type="PROSITE" id="PS50111">
    <property type="entry name" value="CHEMOTAXIS_TRANSDUC_2"/>
    <property type="match status" value="1"/>
</dbReference>
<dbReference type="SUPFAM" id="SSF103190">
    <property type="entry name" value="Sensory domain-like"/>
    <property type="match status" value="1"/>
</dbReference>
<dbReference type="PROSITE" id="PS50110">
    <property type="entry name" value="RESPONSE_REGULATORY"/>
    <property type="match status" value="1"/>
</dbReference>
<dbReference type="Gene3D" id="3.30.450.20">
    <property type="entry name" value="PAS domain"/>
    <property type="match status" value="2"/>
</dbReference>
<dbReference type="SUPFAM" id="SSF52172">
    <property type="entry name" value="CheY-like"/>
    <property type="match status" value="1"/>
</dbReference>
<dbReference type="InterPro" id="IPR001789">
    <property type="entry name" value="Sig_transdc_resp-reg_receiver"/>
</dbReference>
<keyword evidence="4 11" id="KW-0812">Transmembrane</keyword>
<evidence type="ECO:0000256" key="8">
    <source>
        <dbReference type="ARBA" id="ARBA00029447"/>
    </source>
</evidence>
<dbReference type="CDD" id="cd06225">
    <property type="entry name" value="HAMP"/>
    <property type="match status" value="1"/>
</dbReference>
<sequence>MDAKQKKLSVLAGRIIILCLSLTLSISIIGSVVLITSESKSADKYMRDIALLTLRYINLDIQNTIMPALDLTNSIAAMVPRVESYDELESIIENMLPMVDSVFEIYYGTVISRFDGGSFVTATDWDPYGTNPQWDQTRRPWFITAMQNPDKTVITEPYEDSSTGKMCVTMVCTVKDGGNIIGVAGTDVFLDVLTKIVTDRKITNDGNTFIIDYNGSFIVHKDSSRVMQDNDNFFEKEGKNLKELINSDAYIIVADNTYWVSTPVSGMDWHIVTTGSTDEFLTAFWRNVYIIIIASVTMMLIAVFVSLLFSKILTSPIIKLFDVLKSVAEGDLTKKVTVQSRDEIGDLARYFNLTMEKIRNLVETIKYKINGLDHTGFELSGSMGKTFSAVKQILSNLDNMRSLMVKQENGAEEAGKAVGDIKAIIDSLNRTIEEQTESVNMSSSAIEEMTANIHSVTQTLVENSKNVSVLSEASQNGKDGLQSVAQEISGIAHDSEGLLEINSVMNNIASQTNLLSMNAAIEAAHAGEAGKGFAVVADEIRKLAESSSQQSKTTAAMLKKIKASIDNITKSSNEVLERFGAIDSSVKTVSQHEQNILGSMEEQETGGKQILESISRLREITSSVKKGADNMADSGKTLVRETDEFIETSKSTVEGMNEILKSMNQINDSVSHVNDMSAENNRNFESLKREAGKFTDTTGNEKQKLLIVDDDIIHLEMVEAVLQGDYDVSTAKSGKEALGLFYQGLVPQLILLDLIMPEMDGWNAYDRIKEIGRLHDTPIAFFSSSTDPQDIKRARDMGAVDYIKKPFDKDDLLNRLGKILKAA</sequence>
<dbReference type="SMART" id="SM00283">
    <property type="entry name" value="MA"/>
    <property type="match status" value="1"/>
</dbReference>